<feature type="region of interest" description="Disordered" evidence="1">
    <location>
        <begin position="19"/>
        <end position="48"/>
    </location>
</feature>
<evidence type="ECO:0000256" key="1">
    <source>
        <dbReference type="SAM" id="MobiDB-lite"/>
    </source>
</evidence>
<comment type="caution">
    <text evidence="2">The sequence shown here is derived from an EMBL/GenBank/DDBJ whole genome shotgun (WGS) entry which is preliminary data.</text>
</comment>
<protein>
    <recommendedName>
        <fullName evidence="4">Transposase</fullName>
    </recommendedName>
</protein>
<name>A0ABR9VBP1_9CYAN</name>
<evidence type="ECO:0000313" key="2">
    <source>
        <dbReference type="EMBL" id="MBE9235883.1"/>
    </source>
</evidence>
<gene>
    <name evidence="2" type="ORF">IQ227_07500</name>
</gene>
<reference evidence="2 3" key="1">
    <citation type="submission" date="2020-10" db="EMBL/GenBank/DDBJ databases">
        <authorList>
            <person name="Castelo-Branco R."/>
            <person name="Eusebio N."/>
            <person name="Adriana R."/>
            <person name="Vieira A."/>
            <person name="Brugerolle De Fraissinette N."/>
            <person name="Rezende De Castro R."/>
            <person name="Schneider M.P."/>
            <person name="Vasconcelos V."/>
            <person name="Leao P.N."/>
        </authorList>
    </citation>
    <scope>NUCLEOTIDE SEQUENCE [LARGE SCALE GENOMIC DNA]</scope>
    <source>
        <strain evidence="2 3">LEGE 00250</strain>
    </source>
</reference>
<organism evidence="2 3">
    <name type="scientific">Sphaerospermopsis aphanizomenoides LEGE 00250</name>
    <dbReference type="NCBI Taxonomy" id="2777972"/>
    <lineage>
        <taxon>Bacteria</taxon>
        <taxon>Bacillati</taxon>
        <taxon>Cyanobacteriota</taxon>
        <taxon>Cyanophyceae</taxon>
        <taxon>Nostocales</taxon>
        <taxon>Aphanizomenonaceae</taxon>
        <taxon>Sphaerospermopsis</taxon>
        <taxon>Sphaerospermopsis aphanizomenoides</taxon>
    </lineage>
</organism>
<proteinExistence type="predicted"/>
<dbReference type="EMBL" id="JADEWB010000027">
    <property type="protein sequence ID" value="MBE9235883.1"/>
    <property type="molecule type" value="Genomic_DNA"/>
</dbReference>
<evidence type="ECO:0000313" key="3">
    <source>
        <dbReference type="Proteomes" id="UP000606776"/>
    </source>
</evidence>
<dbReference type="Proteomes" id="UP000606776">
    <property type="component" value="Unassembled WGS sequence"/>
</dbReference>
<sequence>MAQFYFPIASSVNIDRVAKYQKSDRSPQPTHQKSDRSQTTKPKKRSLLLHKNILHI</sequence>
<accession>A0ABR9VBP1</accession>
<evidence type="ECO:0008006" key="4">
    <source>
        <dbReference type="Google" id="ProtNLM"/>
    </source>
</evidence>
<keyword evidence="3" id="KW-1185">Reference proteome</keyword>